<evidence type="ECO:0000256" key="1">
    <source>
        <dbReference type="SAM" id="MobiDB-lite"/>
    </source>
</evidence>
<evidence type="ECO:0000313" key="4">
    <source>
        <dbReference type="Proteomes" id="UP000803844"/>
    </source>
</evidence>
<dbReference type="GeneID" id="63837426"/>
<protein>
    <submittedName>
        <fullName evidence="3">Uncharacterized protein</fullName>
    </submittedName>
</protein>
<keyword evidence="2" id="KW-0472">Membrane</keyword>
<keyword evidence="4" id="KW-1185">Reference proteome</keyword>
<feature type="transmembrane region" description="Helical" evidence="2">
    <location>
        <begin position="311"/>
        <end position="339"/>
    </location>
</feature>
<feature type="region of interest" description="Disordered" evidence="1">
    <location>
        <begin position="1"/>
        <end position="38"/>
    </location>
</feature>
<dbReference type="EMBL" id="MU032346">
    <property type="protein sequence ID" value="KAF3767101.1"/>
    <property type="molecule type" value="Genomic_DNA"/>
</dbReference>
<dbReference type="AlphaFoldDB" id="A0A9P4Y5K8"/>
<dbReference type="Proteomes" id="UP000803844">
    <property type="component" value="Unassembled WGS sequence"/>
</dbReference>
<comment type="caution">
    <text evidence="3">The sequence shown here is derived from an EMBL/GenBank/DDBJ whole genome shotgun (WGS) entry which is preliminary data.</text>
</comment>
<dbReference type="OrthoDB" id="4700626at2759"/>
<feature type="transmembrane region" description="Helical" evidence="2">
    <location>
        <begin position="351"/>
        <end position="382"/>
    </location>
</feature>
<evidence type="ECO:0000313" key="3">
    <source>
        <dbReference type="EMBL" id="KAF3767101.1"/>
    </source>
</evidence>
<dbReference type="Gene3D" id="1.20.120.20">
    <property type="entry name" value="Apolipoprotein"/>
    <property type="match status" value="1"/>
</dbReference>
<dbReference type="RefSeq" id="XP_040778062.1">
    <property type="nucleotide sequence ID" value="XM_040920297.1"/>
</dbReference>
<feature type="compositionally biased region" description="Basic and acidic residues" evidence="1">
    <location>
        <begin position="9"/>
        <end position="29"/>
    </location>
</feature>
<gene>
    <name evidence="3" type="ORF">M406DRAFT_328205</name>
</gene>
<keyword evidence="2" id="KW-1133">Transmembrane helix</keyword>
<feature type="transmembrane region" description="Helical" evidence="2">
    <location>
        <begin position="47"/>
        <end position="70"/>
    </location>
</feature>
<sequence>MFTHPNRGLAREDWQSGRSGSDHDSHFPEKQTQAQDSETSKQSIWRLFRLGVSLALTIAALVLTLIILVVGRHGDGGSDLALITVNMTNFVRFEPPTIELVSNSSSATKTRRGIGSWESDVASAAGSVVTSVETAVSGAASAVETAAAAAATAAEAEADKIVADIGDTLEDIETAVTGLMDKVLDTIQDELNKWLQETASALYDVDVPDKMSLHLTTFCSTQSRSTSNSTKASCGQLFSRGGAGSSNATSNNGTILGFQPGGFLAKALGVFYVPTSAQDEIREPVDTAADTVERLLQEAGNDLTSWSVDLLFIPIVAVYILAAVMTCLLVLILIAATAFSVRSREGLPARVYSLCGSIAALAAFFLLLGSVILTVIALVAYIVGLGGSVVGITITSGYKLKWMSWAAFAILAFVAVLFKVEEFAADCMFWWRFIRQLLGLRKSKGGARDMMRSLK</sequence>
<proteinExistence type="predicted"/>
<evidence type="ECO:0000256" key="2">
    <source>
        <dbReference type="SAM" id="Phobius"/>
    </source>
</evidence>
<reference evidence="3" key="1">
    <citation type="journal article" date="2020" name="Phytopathology">
        <title>Genome sequence of the chestnut blight fungus Cryphonectria parasitica EP155: A fundamental resource for an archetypical invasive plant pathogen.</title>
        <authorList>
            <person name="Crouch J.A."/>
            <person name="Dawe A."/>
            <person name="Aerts A."/>
            <person name="Barry K."/>
            <person name="Churchill A.C.L."/>
            <person name="Grimwood J."/>
            <person name="Hillman B."/>
            <person name="Milgroom M.G."/>
            <person name="Pangilinan J."/>
            <person name="Smith M."/>
            <person name="Salamov A."/>
            <person name="Schmutz J."/>
            <person name="Yadav J."/>
            <person name="Grigoriev I.V."/>
            <person name="Nuss D."/>
        </authorList>
    </citation>
    <scope>NUCLEOTIDE SEQUENCE</scope>
    <source>
        <strain evidence="3">EP155</strain>
    </source>
</reference>
<keyword evidence="2" id="KW-0812">Transmembrane</keyword>
<organism evidence="3 4">
    <name type="scientific">Cryphonectria parasitica (strain ATCC 38755 / EP155)</name>
    <dbReference type="NCBI Taxonomy" id="660469"/>
    <lineage>
        <taxon>Eukaryota</taxon>
        <taxon>Fungi</taxon>
        <taxon>Dikarya</taxon>
        <taxon>Ascomycota</taxon>
        <taxon>Pezizomycotina</taxon>
        <taxon>Sordariomycetes</taxon>
        <taxon>Sordariomycetidae</taxon>
        <taxon>Diaporthales</taxon>
        <taxon>Cryphonectriaceae</taxon>
        <taxon>Cryphonectria-Endothia species complex</taxon>
        <taxon>Cryphonectria</taxon>
    </lineage>
</organism>
<feature type="transmembrane region" description="Helical" evidence="2">
    <location>
        <begin position="402"/>
        <end position="420"/>
    </location>
</feature>
<accession>A0A9P4Y5K8</accession>
<name>A0A9P4Y5K8_CRYP1</name>